<dbReference type="Proteomes" id="UP001162162">
    <property type="component" value="Unassembled WGS sequence"/>
</dbReference>
<organism evidence="1 2">
    <name type="scientific">Aromia moschata</name>
    <dbReference type="NCBI Taxonomy" id="1265417"/>
    <lineage>
        <taxon>Eukaryota</taxon>
        <taxon>Metazoa</taxon>
        <taxon>Ecdysozoa</taxon>
        <taxon>Arthropoda</taxon>
        <taxon>Hexapoda</taxon>
        <taxon>Insecta</taxon>
        <taxon>Pterygota</taxon>
        <taxon>Neoptera</taxon>
        <taxon>Endopterygota</taxon>
        <taxon>Coleoptera</taxon>
        <taxon>Polyphaga</taxon>
        <taxon>Cucujiformia</taxon>
        <taxon>Chrysomeloidea</taxon>
        <taxon>Cerambycidae</taxon>
        <taxon>Cerambycinae</taxon>
        <taxon>Callichromatini</taxon>
        <taxon>Aromia</taxon>
    </lineage>
</organism>
<dbReference type="InterPro" id="IPR005312">
    <property type="entry name" value="DUF1759"/>
</dbReference>
<protein>
    <recommendedName>
        <fullName evidence="3">Peptidase aspartic putative domain-containing protein</fullName>
    </recommendedName>
</protein>
<sequence>NHIGALFQLKEINRESAPELREILDITTGHLRSLQALGPPVNEWDSIIVYLITKKLDKQTARHWESYKTSSDIPTLDEFKTFLNNKANMLDNLRMCHNESKHTDDRKSKKSFVVSNIICYCCKGSHGIFRCDTFFKLPAKQLIVKSENQVTLSTHTTTSSAQVLLATAQVEVRDNQGTWQSCRALLDSASQSCFITAELHSKLGVIEFKSNISNQGISQVISQIKSQCKVHLKSRINIFNTELKCLIIDKISDDIPSIAINTDRLRLPENLQLADPDYDVPNKIDLLIGHISLGKNLPSLQNTMFGWVISGLVQMNSFENELEECPSMPAFSFDEQRCEAHFKDNFYKDETGRYVVSIPFKDTTETLGESRSIAEKIFLSLGKRLSSNPHLNKAYI</sequence>
<feature type="non-terminal residue" evidence="1">
    <location>
        <position position="396"/>
    </location>
</feature>
<comment type="caution">
    <text evidence="1">The sequence shown here is derived from an EMBL/GenBank/DDBJ whole genome shotgun (WGS) entry which is preliminary data.</text>
</comment>
<dbReference type="PANTHER" id="PTHR22955">
    <property type="entry name" value="RETROTRANSPOSON"/>
    <property type="match status" value="1"/>
</dbReference>
<dbReference type="PANTHER" id="PTHR22955:SF77">
    <property type="entry name" value="ASPARTIC PUTATIVE DOMAIN-CONTAINING PROTEIN-RELATED"/>
    <property type="match status" value="1"/>
</dbReference>
<gene>
    <name evidence="1" type="ORF">NQ318_009667</name>
</gene>
<proteinExistence type="predicted"/>
<name>A0AAV8Y1A6_9CUCU</name>
<feature type="non-terminal residue" evidence="1">
    <location>
        <position position="1"/>
    </location>
</feature>
<evidence type="ECO:0000313" key="1">
    <source>
        <dbReference type="EMBL" id="KAJ8944289.1"/>
    </source>
</evidence>
<accession>A0AAV8Y1A6</accession>
<reference evidence="1" key="1">
    <citation type="journal article" date="2023" name="Insect Mol. Biol.">
        <title>Genome sequencing provides insights into the evolution of gene families encoding plant cell wall-degrading enzymes in longhorned beetles.</title>
        <authorList>
            <person name="Shin N.R."/>
            <person name="Okamura Y."/>
            <person name="Kirsch R."/>
            <person name="Pauchet Y."/>
        </authorList>
    </citation>
    <scope>NUCLEOTIDE SEQUENCE</scope>
    <source>
        <strain evidence="1">AMC_N1</strain>
    </source>
</reference>
<dbReference type="Pfam" id="PF03564">
    <property type="entry name" value="DUF1759"/>
    <property type="match status" value="1"/>
</dbReference>
<evidence type="ECO:0000313" key="2">
    <source>
        <dbReference type="Proteomes" id="UP001162162"/>
    </source>
</evidence>
<keyword evidence="2" id="KW-1185">Reference proteome</keyword>
<evidence type="ECO:0008006" key="3">
    <source>
        <dbReference type="Google" id="ProtNLM"/>
    </source>
</evidence>
<dbReference type="EMBL" id="JAPWTK010000260">
    <property type="protein sequence ID" value="KAJ8944289.1"/>
    <property type="molecule type" value="Genomic_DNA"/>
</dbReference>
<dbReference type="AlphaFoldDB" id="A0AAV8Y1A6"/>